<dbReference type="EMBL" id="SORE01000011">
    <property type="protein sequence ID" value="TDY48287.1"/>
    <property type="molecule type" value="Genomic_DNA"/>
</dbReference>
<sequence>MEPLLRYYQAFARLPFVARRALLTVLFLAVLVFGVKIQPVSDDLAGLALLIGWIGFAWASGLWVVLLGALVVLKWFLRLRYW</sequence>
<dbReference type="AlphaFoldDB" id="A0A4R8LPN7"/>
<evidence type="ECO:0000313" key="3">
    <source>
        <dbReference type="Proteomes" id="UP000295509"/>
    </source>
</evidence>
<name>A0A4R8LPN7_9BURK</name>
<comment type="caution">
    <text evidence="2">The sequence shown here is derived from an EMBL/GenBank/DDBJ whole genome shotgun (WGS) entry which is preliminary data.</text>
</comment>
<protein>
    <submittedName>
        <fullName evidence="2">Uncharacterized protein</fullName>
    </submittedName>
</protein>
<accession>A0A4R8LPN7</accession>
<feature type="transmembrane region" description="Helical" evidence="1">
    <location>
        <begin position="44"/>
        <end position="77"/>
    </location>
</feature>
<keyword evidence="1" id="KW-0472">Membrane</keyword>
<dbReference type="RefSeq" id="WP_134192904.1">
    <property type="nucleotide sequence ID" value="NZ_JBHLUW010000061.1"/>
</dbReference>
<keyword evidence="3" id="KW-1185">Reference proteome</keyword>
<proteinExistence type="predicted"/>
<organism evidence="2 3">
    <name type="scientific">Paraburkholderia rhizosphaerae</name>
    <dbReference type="NCBI Taxonomy" id="480658"/>
    <lineage>
        <taxon>Bacteria</taxon>
        <taxon>Pseudomonadati</taxon>
        <taxon>Pseudomonadota</taxon>
        <taxon>Betaproteobacteria</taxon>
        <taxon>Burkholderiales</taxon>
        <taxon>Burkholderiaceae</taxon>
        <taxon>Paraburkholderia</taxon>
    </lineage>
</organism>
<gene>
    <name evidence="2" type="ORF">BX592_111222</name>
</gene>
<evidence type="ECO:0000256" key="1">
    <source>
        <dbReference type="SAM" id="Phobius"/>
    </source>
</evidence>
<evidence type="ECO:0000313" key="2">
    <source>
        <dbReference type="EMBL" id="TDY48287.1"/>
    </source>
</evidence>
<keyword evidence="1" id="KW-1133">Transmembrane helix</keyword>
<keyword evidence="1" id="KW-0812">Transmembrane</keyword>
<reference evidence="2 3" key="1">
    <citation type="submission" date="2019-03" db="EMBL/GenBank/DDBJ databases">
        <title>Genomic Encyclopedia of Type Strains, Phase III (KMG-III): the genomes of soil and plant-associated and newly described type strains.</title>
        <authorList>
            <person name="Whitman W."/>
        </authorList>
    </citation>
    <scope>NUCLEOTIDE SEQUENCE [LARGE SCALE GENOMIC DNA]</scope>
    <source>
        <strain evidence="2 3">LMG 29544</strain>
    </source>
</reference>
<feature type="transmembrane region" description="Helical" evidence="1">
    <location>
        <begin position="21"/>
        <end position="38"/>
    </location>
</feature>
<dbReference type="Proteomes" id="UP000295509">
    <property type="component" value="Unassembled WGS sequence"/>
</dbReference>